<reference evidence="2 3" key="1">
    <citation type="journal article" date="2016" name="PLoS ONE">
        <title>Plasmid Characterization and Chromosome Analysis of Two netF+ Clostridium perfringens Isolates Associated with Foal and Canine Necrotizing Enteritis.</title>
        <authorList>
            <person name="Mehdizadeh Gohari I."/>
            <person name="Kropinski A.M."/>
            <person name="Weese S.J."/>
            <person name="Parreira V.R."/>
            <person name="Whitehead A.E."/>
            <person name="Boerlin P."/>
            <person name="Prescott J.F."/>
        </authorList>
    </citation>
    <scope>NUCLEOTIDE SEQUENCE [LARGE SCALE GENOMIC DNA]</scope>
    <source>
        <strain evidence="2 3">JP838</strain>
        <plasmid evidence="3">Plasmid pJFP838A</plasmid>
    </source>
</reference>
<protein>
    <submittedName>
        <fullName evidence="2">Uncharacterized protein</fullName>
    </submittedName>
</protein>
<dbReference type="Proteomes" id="UP000070260">
    <property type="component" value="Plasmid pJFP838A"/>
</dbReference>
<evidence type="ECO:0000313" key="2">
    <source>
        <dbReference type="EMBL" id="AMN31185.1"/>
    </source>
</evidence>
<dbReference type="EMBL" id="CP013615">
    <property type="protein sequence ID" value="AMN31185.1"/>
    <property type="molecule type" value="Genomic_DNA"/>
</dbReference>
<geneLocation type="plasmid" evidence="2 3">
    <name>pJFP838A</name>
</geneLocation>
<sequence length="227" mass="27082">MLYILKPFLLILICIGSTLVALISYQYYLNYKAKKIICKYKYIYPNLKGELLYYLNKNAVNLNINSMNSSIDCLLTKKSVEDLLDNYDEVFSELILTEYDMFIYDVLGYNPKTYKNQGFSYIDYILMDINIKEAIKKERFKILVKALDVNNINHEKNRKMYRDLIIVFEQSKLEDEDYISKLKECIIFLFKSLQEHEIDLQNALKYNIDDINIKIKFHKELIEKGLY</sequence>
<evidence type="ECO:0000313" key="3">
    <source>
        <dbReference type="Proteomes" id="UP000070260"/>
    </source>
</evidence>
<accession>A0A140GRM6</accession>
<keyword evidence="1" id="KW-0472">Membrane</keyword>
<evidence type="ECO:0000256" key="1">
    <source>
        <dbReference type="SAM" id="Phobius"/>
    </source>
</evidence>
<dbReference type="RefSeq" id="WP_061429777.1">
    <property type="nucleotide sequence ID" value="NZ_CATNZX010000001.1"/>
</dbReference>
<organism evidence="2 3">
    <name type="scientific">Clostridium perfringens</name>
    <dbReference type="NCBI Taxonomy" id="1502"/>
    <lineage>
        <taxon>Bacteria</taxon>
        <taxon>Bacillati</taxon>
        <taxon>Bacillota</taxon>
        <taxon>Clostridia</taxon>
        <taxon>Eubacteriales</taxon>
        <taxon>Clostridiaceae</taxon>
        <taxon>Clostridium</taxon>
    </lineage>
</organism>
<dbReference type="AlphaFoldDB" id="A0A140GRM6"/>
<keyword evidence="1" id="KW-0812">Transmembrane</keyword>
<proteinExistence type="predicted"/>
<dbReference type="PATRIC" id="fig|1502.177.peg.3477"/>
<keyword evidence="1" id="KW-1133">Transmembrane helix</keyword>
<gene>
    <name evidence="2" type="ORF">JFP838_pA0269</name>
</gene>
<feature type="transmembrane region" description="Helical" evidence="1">
    <location>
        <begin position="7"/>
        <end position="28"/>
    </location>
</feature>
<keyword evidence="2" id="KW-0614">Plasmid</keyword>
<name>A0A140GRM6_CLOPF</name>